<reference evidence="6" key="1">
    <citation type="submission" date="2022-07" db="EMBL/GenBank/DDBJ databases">
        <authorList>
            <person name="Otstavnykh N."/>
            <person name="Isaeva M."/>
            <person name="Bystritskaya E."/>
        </authorList>
    </citation>
    <scope>NUCLEOTIDE SEQUENCE</scope>
    <source>
        <strain evidence="6">10Alg 79</strain>
    </source>
</reference>
<dbReference type="AlphaFoldDB" id="A0AAJ1X6S0"/>
<dbReference type="PANTHER" id="PTHR30329:SF21">
    <property type="entry name" value="LIPOPROTEIN YIAD-RELATED"/>
    <property type="match status" value="1"/>
</dbReference>
<dbReference type="SUPFAM" id="SSF103088">
    <property type="entry name" value="OmpA-like"/>
    <property type="match status" value="1"/>
</dbReference>
<dbReference type="InterPro" id="IPR036737">
    <property type="entry name" value="OmpA-like_sf"/>
</dbReference>
<evidence type="ECO:0000313" key="7">
    <source>
        <dbReference type="Proteomes" id="UP001227162"/>
    </source>
</evidence>
<dbReference type="Gene3D" id="3.30.1330.60">
    <property type="entry name" value="OmpA-like domain"/>
    <property type="match status" value="1"/>
</dbReference>
<dbReference type="InterPro" id="IPR006664">
    <property type="entry name" value="OMP_bac"/>
</dbReference>
<dbReference type="InterPro" id="IPR006665">
    <property type="entry name" value="OmpA-like"/>
</dbReference>
<evidence type="ECO:0000259" key="5">
    <source>
        <dbReference type="PROSITE" id="PS51123"/>
    </source>
</evidence>
<dbReference type="PANTHER" id="PTHR30329">
    <property type="entry name" value="STATOR ELEMENT OF FLAGELLAR MOTOR COMPLEX"/>
    <property type="match status" value="1"/>
</dbReference>
<evidence type="ECO:0000313" key="6">
    <source>
        <dbReference type="EMBL" id="MDQ2095781.1"/>
    </source>
</evidence>
<protein>
    <submittedName>
        <fullName evidence="6">OmpA family protein</fullName>
    </submittedName>
</protein>
<proteinExistence type="predicted"/>
<accession>A0AAJ1X6S0</accession>
<evidence type="ECO:0000256" key="1">
    <source>
        <dbReference type="ARBA" id="ARBA00004442"/>
    </source>
</evidence>
<dbReference type="EMBL" id="JANFFA010000006">
    <property type="protein sequence ID" value="MDQ2095781.1"/>
    <property type="molecule type" value="Genomic_DNA"/>
</dbReference>
<dbReference type="PROSITE" id="PS51123">
    <property type="entry name" value="OMPA_2"/>
    <property type="match status" value="1"/>
</dbReference>
<feature type="domain" description="OmpA-like" evidence="5">
    <location>
        <begin position="192"/>
        <end position="310"/>
    </location>
</feature>
<evidence type="ECO:0000256" key="2">
    <source>
        <dbReference type="ARBA" id="ARBA00023136"/>
    </source>
</evidence>
<keyword evidence="2 4" id="KW-0472">Membrane</keyword>
<dbReference type="CDD" id="cd07185">
    <property type="entry name" value="OmpA_C-like"/>
    <property type="match status" value="1"/>
</dbReference>
<comment type="caution">
    <text evidence="6">The sequence shown here is derived from an EMBL/GenBank/DDBJ whole genome shotgun (WGS) entry which is preliminary data.</text>
</comment>
<dbReference type="GO" id="GO:0009279">
    <property type="term" value="C:cell outer membrane"/>
    <property type="evidence" value="ECO:0007669"/>
    <property type="project" value="UniProtKB-SubCell"/>
</dbReference>
<comment type="subcellular location">
    <subcellularLocation>
        <location evidence="1">Cell outer membrane</location>
    </subcellularLocation>
</comment>
<gene>
    <name evidence="6" type="ORF">NOI20_16805</name>
</gene>
<name>A0AAJ1X6S0_9RHOB</name>
<sequence length="310" mass="32609">MLTATAVSALDLTLPSNARQTASQTTAPDSARLPVAPFANGELPALTVEGRVSRTAWRIDAQGLTTLQLMAPLRAQLEKAGYEVLLDCASARCGGFDFRFGLRVIPEPDMHVDLFDYRYLLATHEGEGGESYAAILTSRSARAGYVQITLVTPAGAPAPGVGTGGQTARPTIVTPVRPDGATGSALPLVQALTTEGHAVLSDLDFKTGSSNLGDAQFASLATLAAWLKADPTRRIALVGHTDATGSLEGNIALSKRRAGSVRDRLAEAYGVPRAQMQAEGMGYLAPITTNLTAEGREKNRRVEAILLNTQ</sequence>
<dbReference type="Pfam" id="PF00691">
    <property type="entry name" value="OmpA"/>
    <property type="match status" value="1"/>
</dbReference>
<keyword evidence="3" id="KW-0998">Cell outer membrane</keyword>
<dbReference type="PRINTS" id="PR01021">
    <property type="entry name" value="OMPADOMAIN"/>
</dbReference>
<evidence type="ECO:0000256" key="3">
    <source>
        <dbReference type="ARBA" id="ARBA00023237"/>
    </source>
</evidence>
<organism evidence="6 7">
    <name type="scientific">Rhodalgimonas zhirmunskyi</name>
    <dbReference type="NCBI Taxonomy" id="2964767"/>
    <lineage>
        <taxon>Bacteria</taxon>
        <taxon>Pseudomonadati</taxon>
        <taxon>Pseudomonadota</taxon>
        <taxon>Alphaproteobacteria</taxon>
        <taxon>Rhodobacterales</taxon>
        <taxon>Roseobacteraceae</taxon>
        <taxon>Rhodalgimonas</taxon>
    </lineage>
</organism>
<reference evidence="6" key="2">
    <citation type="submission" date="2023-04" db="EMBL/GenBank/DDBJ databases">
        <title>'Rhodoalgimonas zhirmunskyi' gen. nov., isolated from a red alga.</title>
        <authorList>
            <person name="Nedashkovskaya O.I."/>
            <person name="Otstavnykh N.Y."/>
            <person name="Bystritskaya E.P."/>
            <person name="Balabanova L.A."/>
            <person name="Isaeva M.P."/>
        </authorList>
    </citation>
    <scope>NUCLEOTIDE SEQUENCE</scope>
    <source>
        <strain evidence="6">10Alg 79</strain>
    </source>
</reference>
<dbReference type="Proteomes" id="UP001227162">
    <property type="component" value="Unassembled WGS sequence"/>
</dbReference>
<dbReference type="InterPro" id="IPR050330">
    <property type="entry name" value="Bact_OuterMem_StrucFunc"/>
</dbReference>
<keyword evidence="7" id="KW-1185">Reference proteome</keyword>
<evidence type="ECO:0000256" key="4">
    <source>
        <dbReference type="PROSITE-ProRule" id="PRU00473"/>
    </source>
</evidence>